<gene>
    <name evidence="1" type="ORF">XENOCAPTIV_011557</name>
</gene>
<keyword evidence="2" id="KW-1185">Reference proteome</keyword>
<evidence type="ECO:0000313" key="1">
    <source>
        <dbReference type="EMBL" id="MEQ2201384.1"/>
    </source>
</evidence>
<organism evidence="1 2">
    <name type="scientific">Xenoophorus captivus</name>
    <dbReference type="NCBI Taxonomy" id="1517983"/>
    <lineage>
        <taxon>Eukaryota</taxon>
        <taxon>Metazoa</taxon>
        <taxon>Chordata</taxon>
        <taxon>Craniata</taxon>
        <taxon>Vertebrata</taxon>
        <taxon>Euteleostomi</taxon>
        <taxon>Actinopterygii</taxon>
        <taxon>Neopterygii</taxon>
        <taxon>Teleostei</taxon>
        <taxon>Neoteleostei</taxon>
        <taxon>Acanthomorphata</taxon>
        <taxon>Ovalentaria</taxon>
        <taxon>Atherinomorphae</taxon>
        <taxon>Cyprinodontiformes</taxon>
        <taxon>Goodeidae</taxon>
        <taxon>Xenoophorus</taxon>
    </lineage>
</organism>
<dbReference type="EMBL" id="JAHRIN010027677">
    <property type="protein sequence ID" value="MEQ2201384.1"/>
    <property type="molecule type" value="Genomic_DNA"/>
</dbReference>
<name>A0ABV0QZW1_9TELE</name>
<evidence type="ECO:0000313" key="2">
    <source>
        <dbReference type="Proteomes" id="UP001434883"/>
    </source>
</evidence>
<protein>
    <submittedName>
        <fullName evidence="1">Uncharacterized protein</fullName>
    </submittedName>
</protein>
<dbReference type="Proteomes" id="UP001434883">
    <property type="component" value="Unassembled WGS sequence"/>
</dbReference>
<accession>A0ABV0QZW1</accession>
<comment type="caution">
    <text evidence="1">The sequence shown here is derived from an EMBL/GenBank/DDBJ whole genome shotgun (WGS) entry which is preliminary data.</text>
</comment>
<sequence>MPFILCQFSSGSGSKKHFIYVIRDTASSWGIYNQIVHRIHKQQTILHFGCKVFFEDVFYLASEIKTYTRVSSPMLGLLQAKGKNSAVLLLYGPVYTTYLVKTEKFSCVSNIVDFRRTYHQLMVWRGNCIIFTSLLSLCERRL</sequence>
<reference evidence="1 2" key="1">
    <citation type="submission" date="2021-06" db="EMBL/GenBank/DDBJ databases">
        <authorList>
            <person name="Palmer J.M."/>
        </authorList>
    </citation>
    <scope>NUCLEOTIDE SEQUENCE [LARGE SCALE GENOMIC DNA]</scope>
    <source>
        <strain evidence="1 2">XC_2019</strain>
        <tissue evidence="1">Muscle</tissue>
    </source>
</reference>
<proteinExistence type="predicted"/>